<proteinExistence type="predicted"/>
<dbReference type="Pfam" id="PF00188">
    <property type="entry name" value="CAP"/>
    <property type="match status" value="1"/>
</dbReference>
<sequence>MALAVGAGTAGVTTVLGLAPGAGAGADRSDEVALGLSAQRIVIPPQDASTPVDAPSGNGSGPPDRPENPGTGSPAPSSTTAPPPETPPSSDPPPVTTTTEAPPTTRAAKADARVLALVNDERATAGCDPLAPDDRLTAAAQAHAVDMSANDYFSHVSQDGRSFVDRSRATGHPDPAAENIAKGQRTAEDVMRAWMDSPGHRANILDCDLKTLGVGFTAEGHYWVQDFGR</sequence>
<feature type="compositionally biased region" description="Pro residues" evidence="1">
    <location>
        <begin position="81"/>
        <end position="95"/>
    </location>
</feature>
<dbReference type="PANTHER" id="PTHR31157">
    <property type="entry name" value="SCP DOMAIN-CONTAINING PROTEIN"/>
    <property type="match status" value="1"/>
</dbReference>
<gene>
    <name evidence="3" type="ORF">UO65_3718</name>
</gene>
<dbReference type="EMBL" id="AYXG01000136">
    <property type="protein sequence ID" value="EWC60985.1"/>
    <property type="molecule type" value="Genomic_DNA"/>
</dbReference>
<reference evidence="3 4" key="1">
    <citation type="journal article" date="2014" name="Genome Announc.">
        <title>Draft Genome Sequence of the Antitrypanosomally Active Sponge-Associated Bacterium Actinokineospora sp. Strain EG49.</title>
        <authorList>
            <person name="Harjes J."/>
            <person name="Ryu T."/>
            <person name="Abdelmohsen U.R."/>
            <person name="Moitinho-Silva L."/>
            <person name="Horn H."/>
            <person name="Ravasi T."/>
            <person name="Hentschel U."/>
        </authorList>
    </citation>
    <scope>NUCLEOTIDE SEQUENCE [LARGE SCALE GENOMIC DNA]</scope>
    <source>
        <strain evidence="3 4">EG49</strain>
    </source>
</reference>
<feature type="region of interest" description="Disordered" evidence="1">
    <location>
        <begin position="37"/>
        <end position="109"/>
    </location>
</feature>
<feature type="compositionally biased region" description="Low complexity" evidence="1">
    <location>
        <begin position="69"/>
        <end position="80"/>
    </location>
</feature>
<name>W7IJF1_9PSEU</name>
<evidence type="ECO:0000313" key="3">
    <source>
        <dbReference type="EMBL" id="EWC60985.1"/>
    </source>
</evidence>
<dbReference type="CDD" id="cd05379">
    <property type="entry name" value="CAP_bacterial"/>
    <property type="match status" value="1"/>
</dbReference>
<keyword evidence="4" id="KW-1185">Reference proteome</keyword>
<dbReference type="InterPro" id="IPR035940">
    <property type="entry name" value="CAP_sf"/>
</dbReference>
<dbReference type="InterPro" id="IPR014044">
    <property type="entry name" value="CAP_dom"/>
</dbReference>
<dbReference type="Gene3D" id="3.40.33.10">
    <property type="entry name" value="CAP"/>
    <property type="match status" value="1"/>
</dbReference>
<evidence type="ECO:0000256" key="1">
    <source>
        <dbReference type="SAM" id="MobiDB-lite"/>
    </source>
</evidence>
<protein>
    <submittedName>
        <fullName evidence="3">Transporter</fullName>
    </submittedName>
</protein>
<comment type="caution">
    <text evidence="3">The sequence shown here is derived from an EMBL/GenBank/DDBJ whole genome shotgun (WGS) entry which is preliminary data.</text>
</comment>
<feature type="domain" description="SCP" evidence="2">
    <location>
        <begin position="115"/>
        <end position="227"/>
    </location>
</feature>
<evidence type="ECO:0000259" key="2">
    <source>
        <dbReference type="Pfam" id="PF00188"/>
    </source>
</evidence>
<accession>W7IJF1</accession>
<organism evidence="3 4">
    <name type="scientific">Actinokineospora spheciospongiae</name>
    <dbReference type="NCBI Taxonomy" id="909613"/>
    <lineage>
        <taxon>Bacteria</taxon>
        <taxon>Bacillati</taxon>
        <taxon>Actinomycetota</taxon>
        <taxon>Actinomycetes</taxon>
        <taxon>Pseudonocardiales</taxon>
        <taxon>Pseudonocardiaceae</taxon>
        <taxon>Actinokineospora</taxon>
    </lineage>
</organism>
<dbReference type="AlphaFoldDB" id="W7IJF1"/>
<dbReference type="Proteomes" id="UP000019277">
    <property type="component" value="Unassembled WGS sequence"/>
</dbReference>
<evidence type="ECO:0000313" key="4">
    <source>
        <dbReference type="Proteomes" id="UP000019277"/>
    </source>
</evidence>
<dbReference type="SUPFAM" id="SSF55797">
    <property type="entry name" value="PR-1-like"/>
    <property type="match status" value="1"/>
</dbReference>
<dbReference type="PANTHER" id="PTHR31157:SF1">
    <property type="entry name" value="SCP DOMAIN-CONTAINING PROTEIN"/>
    <property type="match status" value="1"/>
</dbReference>
<feature type="compositionally biased region" description="Low complexity" evidence="1">
    <location>
        <begin position="96"/>
        <end position="107"/>
    </location>
</feature>
<dbReference type="eggNOG" id="COG2340">
    <property type="taxonomic scope" value="Bacteria"/>
</dbReference>
<dbReference type="STRING" id="909613.UO65_3718"/>